<dbReference type="Proteomes" id="UP000192223">
    <property type="component" value="Unplaced"/>
</dbReference>
<reference evidence="9" key="1">
    <citation type="submission" date="2025-08" db="UniProtKB">
        <authorList>
            <consortium name="RefSeq"/>
        </authorList>
    </citation>
    <scope>IDENTIFICATION</scope>
    <source>
        <tissue evidence="9">Entire body</tissue>
    </source>
</reference>
<organism evidence="8 9">
    <name type="scientific">Agrilus planipennis</name>
    <name type="common">Emerald ash borer</name>
    <name type="synonym">Agrilus marcopoli</name>
    <dbReference type="NCBI Taxonomy" id="224129"/>
    <lineage>
        <taxon>Eukaryota</taxon>
        <taxon>Metazoa</taxon>
        <taxon>Ecdysozoa</taxon>
        <taxon>Arthropoda</taxon>
        <taxon>Hexapoda</taxon>
        <taxon>Insecta</taxon>
        <taxon>Pterygota</taxon>
        <taxon>Neoptera</taxon>
        <taxon>Endopterygota</taxon>
        <taxon>Coleoptera</taxon>
        <taxon>Polyphaga</taxon>
        <taxon>Elateriformia</taxon>
        <taxon>Buprestoidea</taxon>
        <taxon>Buprestidae</taxon>
        <taxon>Agrilinae</taxon>
        <taxon>Agrilus</taxon>
    </lineage>
</organism>
<dbReference type="PROSITE" id="PS51225">
    <property type="entry name" value="MARVEL"/>
    <property type="match status" value="1"/>
</dbReference>
<gene>
    <name evidence="9" type="primary">LOC108745196</name>
</gene>
<comment type="subcellular location">
    <subcellularLocation>
        <location evidence="1">Membrane</location>
        <topology evidence="1">Multi-pass membrane protein</topology>
    </subcellularLocation>
</comment>
<keyword evidence="8" id="KW-1185">Reference proteome</keyword>
<dbReference type="GO" id="GO:0016020">
    <property type="term" value="C:membrane"/>
    <property type="evidence" value="ECO:0007669"/>
    <property type="project" value="UniProtKB-SubCell"/>
</dbReference>
<dbReference type="OrthoDB" id="10044855at2759"/>
<evidence type="ECO:0000259" key="7">
    <source>
        <dbReference type="PROSITE" id="PS51225"/>
    </source>
</evidence>
<feature type="transmembrane region" description="Helical" evidence="6">
    <location>
        <begin position="117"/>
        <end position="137"/>
    </location>
</feature>
<sequence length="182" mass="20178">MRSVHRPTVITMRNVNPEGQGINCCCCRCCTCLNLGFMKTEAGVLKLIEIFAGLFCQTLAVSFGSNSYLIGASYQGFLTAVSWSMFTTVLLLICYIFSEKSVGLIKQSLFETAFNTVASLSYLSACSYLGFIVNTVLSPLYSATPFFQVYPAMTAAYFMGTIVGLIYGYDAYKSYQYFKNIR</sequence>
<proteinExistence type="predicted"/>
<evidence type="ECO:0000256" key="1">
    <source>
        <dbReference type="ARBA" id="ARBA00004141"/>
    </source>
</evidence>
<dbReference type="InterPro" id="IPR008253">
    <property type="entry name" value="Marvel"/>
</dbReference>
<dbReference type="CTD" id="32644"/>
<dbReference type="KEGG" id="apln:108745196"/>
<feature type="transmembrane region" description="Helical" evidence="6">
    <location>
        <begin position="149"/>
        <end position="169"/>
    </location>
</feature>
<evidence type="ECO:0000313" key="8">
    <source>
        <dbReference type="Proteomes" id="UP000192223"/>
    </source>
</evidence>
<keyword evidence="2 5" id="KW-0812">Transmembrane</keyword>
<evidence type="ECO:0000256" key="6">
    <source>
        <dbReference type="SAM" id="Phobius"/>
    </source>
</evidence>
<evidence type="ECO:0000256" key="3">
    <source>
        <dbReference type="ARBA" id="ARBA00022989"/>
    </source>
</evidence>
<feature type="transmembrane region" description="Helical" evidence="6">
    <location>
        <begin position="76"/>
        <end position="97"/>
    </location>
</feature>
<name>A0A7F5RMQ8_AGRPL</name>
<evidence type="ECO:0000256" key="4">
    <source>
        <dbReference type="ARBA" id="ARBA00023136"/>
    </source>
</evidence>
<feature type="domain" description="MARVEL" evidence="7">
    <location>
        <begin position="37"/>
        <end position="179"/>
    </location>
</feature>
<dbReference type="GeneID" id="108745196"/>
<dbReference type="AlphaFoldDB" id="A0A7F5RMQ8"/>
<accession>A0A7F5RMQ8</accession>
<evidence type="ECO:0000313" key="9">
    <source>
        <dbReference type="RefSeq" id="XP_025837309.1"/>
    </source>
</evidence>
<evidence type="ECO:0000256" key="5">
    <source>
        <dbReference type="PROSITE-ProRule" id="PRU00581"/>
    </source>
</evidence>
<evidence type="ECO:0000256" key="2">
    <source>
        <dbReference type="ARBA" id="ARBA00022692"/>
    </source>
</evidence>
<feature type="transmembrane region" description="Helical" evidence="6">
    <location>
        <begin position="47"/>
        <end position="70"/>
    </location>
</feature>
<dbReference type="FunCoup" id="A0A7F5RMQ8">
    <property type="interactions" value="15"/>
</dbReference>
<keyword evidence="3 6" id="KW-1133">Transmembrane helix</keyword>
<dbReference type="RefSeq" id="XP_025837309.1">
    <property type="nucleotide sequence ID" value="XM_025981524.1"/>
</dbReference>
<keyword evidence="4 5" id="KW-0472">Membrane</keyword>
<dbReference type="InParanoid" id="A0A7F5RMQ8"/>
<protein>
    <submittedName>
        <fullName evidence="9">Protein singles bar</fullName>
    </submittedName>
</protein>